<evidence type="ECO:0000313" key="4">
    <source>
        <dbReference type="Proteomes" id="UP000007151"/>
    </source>
</evidence>
<reference evidence="3 4" key="1">
    <citation type="journal article" date="2011" name="Cell">
        <title>The monarch butterfly genome yields insights into long-distance migration.</title>
        <authorList>
            <person name="Zhan S."/>
            <person name="Merlin C."/>
            <person name="Boore J.L."/>
            <person name="Reppert S.M."/>
        </authorList>
    </citation>
    <scope>NUCLEOTIDE SEQUENCE [LARGE SCALE GENOMIC DNA]</scope>
    <source>
        <strain evidence="3">F-2</strain>
    </source>
</reference>
<keyword evidence="3" id="KW-0031">Aminopeptidase</keyword>
<dbReference type="Gene3D" id="3.40.350.10">
    <property type="entry name" value="Creatinase/prolidase N-terminal domain"/>
    <property type="match status" value="1"/>
</dbReference>
<protein>
    <submittedName>
        <fullName evidence="3">Aminopeptidase P protein</fullName>
    </submittedName>
</protein>
<evidence type="ECO:0000256" key="1">
    <source>
        <dbReference type="SAM" id="MobiDB-lite"/>
    </source>
</evidence>
<dbReference type="AlphaFoldDB" id="A0A212FCK3"/>
<gene>
    <name evidence="3" type="ORF">KGM_214936</name>
</gene>
<dbReference type="InterPro" id="IPR000587">
    <property type="entry name" value="Creatinase_N"/>
</dbReference>
<dbReference type="GO" id="GO:0004177">
    <property type="term" value="F:aminopeptidase activity"/>
    <property type="evidence" value="ECO:0007669"/>
    <property type="project" value="UniProtKB-KW"/>
</dbReference>
<keyword evidence="3" id="KW-0378">Hydrolase</keyword>
<comment type="caution">
    <text evidence="3">The sequence shown here is derived from an EMBL/GenBank/DDBJ whole genome shotgun (WGS) entry which is preliminary data.</text>
</comment>
<evidence type="ECO:0000313" key="3">
    <source>
        <dbReference type="EMBL" id="OWR51443.1"/>
    </source>
</evidence>
<name>A0A212FCK3_DANPL</name>
<keyword evidence="3" id="KW-0645">Protease</keyword>
<dbReference type="Proteomes" id="UP000007151">
    <property type="component" value="Unassembled WGS sequence"/>
</dbReference>
<feature type="region of interest" description="Disordered" evidence="1">
    <location>
        <begin position="232"/>
        <end position="255"/>
    </location>
</feature>
<evidence type="ECO:0000259" key="2">
    <source>
        <dbReference type="Pfam" id="PF01321"/>
    </source>
</evidence>
<dbReference type="KEGG" id="dpl:KGM_214936"/>
<dbReference type="SUPFAM" id="SSF53092">
    <property type="entry name" value="Creatinase/prolidase N-terminal domain"/>
    <property type="match status" value="1"/>
</dbReference>
<feature type="domain" description="Creatinase N-terminal" evidence="2">
    <location>
        <begin position="332"/>
        <end position="420"/>
    </location>
</feature>
<dbReference type="InterPro" id="IPR029149">
    <property type="entry name" value="Creatin/AminoP/Spt16_N"/>
</dbReference>
<dbReference type="EMBL" id="AGBW02009188">
    <property type="protein sequence ID" value="OWR51443.1"/>
    <property type="molecule type" value="Genomic_DNA"/>
</dbReference>
<dbReference type="PANTHER" id="PTHR43763">
    <property type="entry name" value="XAA-PRO AMINOPEPTIDASE 1"/>
    <property type="match status" value="1"/>
</dbReference>
<keyword evidence="4" id="KW-1185">Reference proteome</keyword>
<dbReference type="Pfam" id="PF01321">
    <property type="entry name" value="Creatinase_N"/>
    <property type="match status" value="1"/>
</dbReference>
<accession>A0A212FCK3</accession>
<dbReference type="InParanoid" id="A0A212FCK3"/>
<dbReference type="PANTHER" id="PTHR43763:SF6">
    <property type="entry name" value="XAA-PRO AMINOPEPTIDASE 1"/>
    <property type="match status" value="1"/>
</dbReference>
<dbReference type="InterPro" id="IPR050422">
    <property type="entry name" value="X-Pro_aminopeptidase_P"/>
</dbReference>
<dbReference type="STRING" id="278856.A0A212FCK3"/>
<organism evidence="3 4">
    <name type="scientific">Danaus plexippus plexippus</name>
    <dbReference type="NCBI Taxonomy" id="278856"/>
    <lineage>
        <taxon>Eukaryota</taxon>
        <taxon>Metazoa</taxon>
        <taxon>Ecdysozoa</taxon>
        <taxon>Arthropoda</taxon>
        <taxon>Hexapoda</taxon>
        <taxon>Insecta</taxon>
        <taxon>Pterygota</taxon>
        <taxon>Neoptera</taxon>
        <taxon>Endopterygota</taxon>
        <taxon>Lepidoptera</taxon>
        <taxon>Glossata</taxon>
        <taxon>Ditrysia</taxon>
        <taxon>Papilionoidea</taxon>
        <taxon>Nymphalidae</taxon>
        <taxon>Danainae</taxon>
        <taxon>Danaini</taxon>
        <taxon>Danaina</taxon>
        <taxon>Danaus</taxon>
        <taxon>Danaus</taxon>
    </lineage>
</organism>
<sequence>MAGYSNNGRAHMYVITHTRTRSQRPDKSQLLQECMTLRNITDDETISSTLTYNTTAGVTENLHVKNSSSANVRKNQIESNNSVSLATYDANIKTNNDAIQYYDGKPKLDSVLKFWNDMKFEHKITTETVREKYDPEISYVPETKNKRDVDVEPDEEDDIKKLLDNYFKNKKIKSGKHDTEATTQRGFIDDYRGYAKSRLSNKRADEFGPDHNLPYLLPFGGQKHSRSPLRIISDKDESGSHRDYEDNSKYTDDNRKIYQNPYSRRLKDKERFVVTTERQREKNFSKDMIKEIADSVKELVLRDLKLKLQETTARTTTQTTRPRFKARFFFLSGSAGTALVTADHALLWTDGRYFTQFDMQVDPRIWTLMRIGTDVTIESWLASNMTRGSRVGIDPTTYTRSSWTTLENAVRNANISIVPIYDNTVDEARRRVSDPPPARPNEPLLALTVNFTGKLHIS</sequence>
<proteinExistence type="predicted"/>